<organism evidence="1 2">
    <name type="scientific">Bradyrhizobium amphicarpaeae</name>
    <dbReference type="NCBI Taxonomy" id="1404768"/>
    <lineage>
        <taxon>Bacteria</taxon>
        <taxon>Pseudomonadati</taxon>
        <taxon>Pseudomonadota</taxon>
        <taxon>Alphaproteobacteria</taxon>
        <taxon>Hyphomicrobiales</taxon>
        <taxon>Nitrobacteraceae</taxon>
        <taxon>Bradyrhizobium</taxon>
    </lineage>
</organism>
<dbReference type="RefSeq" id="WP_094897331.1">
    <property type="nucleotide sequence ID" value="NZ_CP029426.2"/>
</dbReference>
<dbReference type="Proteomes" id="UP000215884">
    <property type="component" value="Chromosome"/>
</dbReference>
<keyword evidence="2" id="KW-1185">Reference proteome</keyword>
<dbReference type="OrthoDB" id="5297245at2"/>
<dbReference type="AlphaFoldDB" id="A0A2U8Q3A6"/>
<accession>A0A2U8Q3A6</accession>
<dbReference type="EMBL" id="CP029426">
    <property type="protein sequence ID" value="AWM04429.1"/>
    <property type="molecule type" value="Genomic_DNA"/>
</dbReference>
<dbReference type="KEGG" id="brq:CIT40_00630"/>
<proteinExistence type="predicted"/>
<evidence type="ECO:0000313" key="1">
    <source>
        <dbReference type="EMBL" id="AWM04429.1"/>
    </source>
</evidence>
<name>A0A2U8Q3A6_9BRAD</name>
<protein>
    <recommendedName>
        <fullName evidence="3">Toxin-antitoxin system HicB family antitoxin</fullName>
    </recommendedName>
</protein>
<gene>
    <name evidence="1" type="ORF">CIT40_00630</name>
</gene>
<evidence type="ECO:0008006" key="3">
    <source>
        <dbReference type="Google" id="ProtNLM"/>
    </source>
</evidence>
<reference evidence="1 2" key="1">
    <citation type="journal article" date="2017" name="Syst. Appl. Microbiol.">
        <title>Soybeans inoculated with root zone soils of Canadian native legumes harbour diverse and novel Bradyrhizobium spp. that possess agricultural potential.</title>
        <authorList>
            <person name="Bromfield E.S.P."/>
            <person name="Cloutier S."/>
            <person name="Tambong J.T."/>
            <person name="Tran Thi T.V."/>
        </authorList>
    </citation>
    <scope>NUCLEOTIDE SEQUENCE [LARGE SCALE GENOMIC DNA]</scope>
    <source>
        <strain evidence="1 2">39S1MB</strain>
    </source>
</reference>
<reference evidence="1 2" key="2">
    <citation type="journal article" date="2019" name="Int. J. Syst. Evol. Microbiol.">
        <title>Description and complete genome sequence of Bradyrhizobium amphicarpaeae sp. nov., harbouring photosystem and nitrogen-fixation genes.</title>
        <authorList>
            <person name="Bromfield E.S.P."/>
            <person name="Cloutier S."/>
            <person name="Nguyen H.D.T."/>
        </authorList>
    </citation>
    <scope>NUCLEOTIDE SEQUENCE [LARGE SCALE GENOMIC DNA]</scope>
    <source>
        <strain evidence="1 2">39S1MB</strain>
    </source>
</reference>
<evidence type="ECO:0000313" key="2">
    <source>
        <dbReference type="Proteomes" id="UP000215884"/>
    </source>
</evidence>
<sequence length="66" mass="7454">MKDEYDFSTATRGKFFRKGARLVPPVHLEPEVLTYLSDLAETQGTSLNDLVNTLLKGDIERLDAEK</sequence>